<dbReference type="GO" id="GO:0005886">
    <property type="term" value="C:plasma membrane"/>
    <property type="evidence" value="ECO:0007669"/>
    <property type="project" value="UniProtKB-SubCell"/>
</dbReference>
<name>A0A7X2T2Y6_9FIRM</name>
<feature type="transmembrane region" description="Helical" evidence="13">
    <location>
        <begin position="384"/>
        <end position="404"/>
    </location>
</feature>
<evidence type="ECO:0000256" key="3">
    <source>
        <dbReference type="ARBA" id="ARBA00010199"/>
    </source>
</evidence>
<keyword evidence="6" id="KW-0050">Antiport</keyword>
<keyword evidence="11 13" id="KW-0472">Membrane</keyword>
<evidence type="ECO:0000256" key="8">
    <source>
        <dbReference type="ARBA" id="ARBA00022692"/>
    </source>
</evidence>
<feature type="transmembrane region" description="Helical" evidence="13">
    <location>
        <begin position="318"/>
        <end position="341"/>
    </location>
</feature>
<reference evidence="14 15" key="1">
    <citation type="submission" date="2019-08" db="EMBL/GenBank/DDBJ databases">
        <title>In-depth cultivation of the pig gut microbiome towards novel bacterial diversity and tailored functional studies.</title>
        <authorList>
            <person name="Wylensek D."/>
            <person name="Hitch T.C.A."/>
            <person name="Clavel T."/>
        </authorList>
    </citation>
    <scope>NUCLEOTIDE SEQUENCE [LARGE SCALE GENOMIC DNA]</scope>
    <source>
        <strain evidence="14 15">LKV-178-WT-2G</strain>
    </source>
</reference>
<keyword evidence="9 13" id="KW-1133">Transmembrane helix</keyword>
<dbReference type="GO" id="GO:0006811">
    <property type="term" value="P:monoatomic ion transport"/>
    <property type="evidence" value="ECO:0007669"/>
    <property type="project" value="UniProtKB-KW"/>
</dbReference>
<evidence type="ECO:0000256" key="6">
    <source>
        <dbReference type="ARBA" id="ARBA00022449"/>
    </source>
</evidence>
<feature type="transmembrane region" description="Helical" evidence="13">
    <location>
        <begin position="193"/>
        <end position="214"/>
    </location>
</feature>
<dbReference type="PANTHER" id="PTHR43298:SF2">
    <property type="entry name" value="FMN_FAD EXPORTER YEEO-RELATED"/>
    <property type="match status" value="1"/>
</dbReference>
<sequence>MNQISLIKGPVKKSILLFSIPFFFSNLFQQLYNTIDTLIIGHFLGDLPLAAIGSTSAVFELMVGFCNGLGLGFGIVASKYFGANDKTSLKKVVSHSIFLGILFSLGLTLLSYFLLPELLTVLDTPSSIYSQALSYIQIIGLFLIVTLFYNLSAGLLRAIGDSVTPLIVLILSSLLNVGLDFILITQFSLGIKGAAIATVIAQIVSTFVCILFIYKKAKILIPDSFQFDYDLTMDLCAQGFSMGLMLSIVSIGTVTLQFGINQLGTRIIAAHTTARKTLSLCSLFLSALCSSISTFVSQNRGAMRKDRIIEGIHFVNQLGIVYVCILSVLIYFISNFLVQLISGTKDPYIIQNATMYLRINVPSMIVLVVLLNSRNALQGLGKKVIPLVSSIIELIGKVIFTMMIIPILSYFGVCLCEPVIWILMTIQLQFSLHKAIEAFH</sequence>
<feature type="transmembrane region" description="Helical" evidence="13">
    <location>
        <begin position="277"/>
        <end position="297"/>
    </location>
</feature>
<evidence type="ECO:0000256" key="4">
    <source>
        <dbReference type="ARBA" id="ARBA00020268"/>
    </source>
</evidence>
<proteinExistence type="inferred from homology"/>
<organism evidence="14 15">
    <name type="scientific">Floccifex porci</name>
    <dbReference type="NCBI Taxonomy" id="2606629"/>
    <lineage>
        <taxon>Bacteria</taxon>
        <taxon>Bacillati</taxon>
        <taxon>Bacillota</taxon>
        <taxon>Erysipelotrichia</taxon>
        <taxon>Erysipelotrichales</taxon>
        <taxon>Erysipelotrichaceae</taxon>
        <taxon>Floccifex</taxon>
    </lineage>
</organism>
<evidence type="ECO:0000256" key="13">
    <source>
        <dbReference type="SAM" id="Phobius"/>
    </source>
</evidence>
<protein>
    <recommendedName>
        <fullName evidence="4">Probable multidrug resistance protein NorM</fullName>
    </recommendedName>
    <alternativeName>
        <fullName evidence="12">Multidrug-efflux transporter</fullName>
    </alternativeName>
</protein>
<comment type="similarity">
    <text evidence="3">Belongs to the multi antimicrobial extrusion (MATE) (TC 2.A.66.1) family.</text>
</comment>
<dbReference type="AlphaFoldDB" id="A0A7X2T2Y6"/>
<dbReference type="EMBL" id="VUMM01000002">
    <property type="protein sequence ID" value="MSS00872.1"/>
    <property type="molecule type" value="Genomic_DNA"/>
</dbReference>
<accession>A0A7X2T2Y6</accession>
<keyword evidence="8 13" id="KW-0812">Transmembrane</keyword>
<dbReference type="GO" id="GO:0015297">
    <property type="term" value="F:antiporter activity"/>
    <property type="evidence" value="ECO:0007669"/>
    <property type="project" value="UniProtKB-KW"/>
</dbReference>
<dbReference type="GO" id="GO:0042910">
    <property type="term" value="F:xenobiotic transmembrane transporter activity"/>
    <property type="evidence" value="ECO:0007669"/>
    <property type="project" value="InterPro"/>
</dbReference>
<feature type="transmembrane region" description="Helical" evidence="13">
    <location>
        <begin position="353"/>
        <end position="372"/>
    </location>
</feature>
<evidence type="ECO:0000313" key="15">
    <source>
        <dbReference type="Proteomes" id="UP000470082"/>
    </source>
</evidence>
<comment type="function">
    <text evidence="1">Multidrug efflux pump.</text>
</comment>
<comment type="subcellular location">
    <subcellularLocation>
        <location evidence="2">Cell membrane</location>
        <topology evidence="2">Multi-pass membrane protein</topology>
    </subcellularLocation>
</comment>
<feature type="transmembrane region" description="Helical" evidence="13">
    <location>
        <begin position="135"/>
        <end position="159"/>
    </location>
</feature>
<evidence type="ECO:0000256" key="2">
    <source>
        <dbReference type="ARBA" id="ARBA00004651"/>
    </source>
</evidence>
<dbReference type="InterPro" id="IPR002528">
    <property type="entry name" value="MATE_fam"/>
</dbReference>
<feature type="transmembrane region" description="Helical" evidence="13">
    <location>
        <begin position="166"/>
        <end position="187"/>
    </location>
</feature>
<dbReference type="Pfam" id="PF01554">
    <property type="entry name" value="MatE"/>
    <property type="match status" value="2"/>
</dbReference>
<feature type="transmembrane region" description="Helical" evidence="13">
    <location>
        <begin position="410"/>
        <end position="430"/>
    </location>
</feature>
<feature type="transmembrane region" description="Helical" evidence="13">
    <location>
        <begin position="97"/>
        <end position="115"/>
    </location>
</feature>
<dbReference type="InterPro" id="IPR050222">
    <property type="entry name" value="MATE_MdtK"/>
</dbReference>
<dbReference type="Proteomes" id="UP000470082">
    <property type="component" value="Unassembled WGS sequence"/>
</dbReference>
<evidence type="ECO:0000256" key="11">
    <source>
        <dbReference type="ARBA" id="ARBA00023136"/>
    </source>
</evidence>
<evidence type="ECO:0000256" key="9">
    <source>
        <dbReference type="ARBA" id="ARBA00022989"/>
    </source>
</evidence>
<dbReference type="InterPro" id="IPR048279">
    <property type="entry name" value="MdtK-like"/>
</dbReference>
<dbReference type="PANTHER" id="PTHR43298">
    <property type="entry name" value="MULTIDRUG RESISTANCE PROTEIN NORM-RELATED"/>
    <property type="match status" value="1"/>
</dbReference>
<keyword evidence="5" id="KW-0813">Transport</keyword>
<evidence type="ECO:0000256" key="10">
    <source>
        <dbReference type="ARBA" id="ARBA00023065"/>
    </source>
</evidence>
<feature type="transmembrane region" description="Helical" evidence="13">
    <location>
        <begin position="15"/>
        <end position="32"/>
    </location>
</feature>
<comment type="caution">
    <text evidence="14">The sequence shown here is derived from an EMBL/GenBank/DDBJ whole genome shotgun (WGS) entry which is preliminary data.</text>
</comment>
<keyword evidence="10" id="KW-0406">Ion transport</keyword>
<dbReference type="RefSeq" id="WP_154459343.1">
    <property type="nucleotide sequence ID" value="NZ_VUMM01000002.1"/>
</dbReference>
<feature type="transmembrane region" description="Helical" evidence="13">
    <location>
        <begin position="235"/>
        <end position="257"/>
    </location>
</feature>
<evidence type="ECO:0000313" key="14">
    <source>
        <dbReference type="EMBL" id="MSS00872.1"/>
    </source>
</evidence>
<evidence type="ECO:0000256" key="7">
    <source>
        <dbReference type="ARBA" id="ARBA00022475"/>
    </source>
</evidence>
<keyword evidence="15" id="KW-1185">Reference proteome</keyword>
<dbReference type="PIRSF" id="PIRSF006603">
    <property type="entry name" value="DinF"/>
    <property type="match status" value="1"/>
</dbReference>
<evidence type="ECO:0000256" key="1">
    <source>
        <dbReference type="ARBA" id="ARBA00003408"/>
    </source>
</evidence>
<keyword evidence="7" id="KW-1003">Cell membrane</keyword>
<gene>
    <name evidence="14" type="ORF">FYJ50_01835</name>
</gene>
<feature type="transmembrane region" description="Helical" evidence="13">
    <location>
        <begin position="52"/>
        <end position="76"/>
    </location>
</feature>
<evidence type="ECO:0000256" key="12">
    <source>
        <dbReference type="ARBA" id="ARBA00031636"/>
    </source>
</evidence>
<dbReference type="NCBIfam" id="TIGR00797">
    <property type="entry name" value="matE"/>
    <property type="match status" value="1"/>
</dbReference>
<evidence type="ECO:0000256" key="5">
    <source>
        <dbReference type="ARBA" id="ARBA00022448"/>
    </source>
</evidence>